<dbReference type="NCBIfam" id="TIGR00035">
    <property type="entry name" value="asp_race"/>
    <property type="match status" value="1"/>
</dbReference>
<dbReference type="Proteomes" id="UP001597012">
    <property type="component" value="Unassembled WGS sequence"/>
</dbReference>
<dbReference type="Pfam" id="PF01177">
    <property type="entry name" value="Asp_Glu_race"/>
    <property type="match status" value="1"/>
</dbReference>
<sequence>MIGIVGGVGPYSGIDLLKKVFDHTLANSDQEHLDVVLLSMSSGIKDRTEYVLGEVKENPGTAIAKVLLKLQDSGATIAGIPCNTAHSYEIFNRINLELKKNTATITVLHMIDETLSYIAANHPNITRVGVLSTTGTYKTGLYTNALQSKGFEAVTPSLAIQEELIHPAIYHPSYGIKSESNPIAPQARENLMKGISFLKERGAQAIILGCTEIPLAITEKKLDNILLIDPTTVLARALIRFSNPEKLKPISPI</sequence>
<dbReference type="InterPro" id="IPR001920">
    <property type="entry name" value="Asp/Glu_race"/>
</dbReference>
<keyword evidence="2" id="KW-0413">Isomerase</keyword>
<dbReference type="PANTHER" id="PTHR21198:SF7">
    <property type="entry name" value="ASPARTATE-GLUTAMATE RACEMASE FAMILY"/>
    <property type="match status" value="1"/>
</dbReference>
<evidence type="ECO:0000313" key="3">
    <source>
        <dbReference type="EMBL" id="MFD0798123.1"/>
    </source>
</evidence>
<dbReference type="RefSeq" id="WP_379934717.1">
    <property type="nucleotide sequence ID" value="NZ_JBHTHY010000007.1"/>
</dbReference>
<organism evidence="3 4">
    <name type="scientific">Maribacter chungangensis</name>
    <dbReference type="NCBI Taxonomy" id="1069117"/>
    <lineage>
        <taxon>Bacteria</taxon>
        <taxon>Pseudomonadati</taxon>
        <taxon>Bacteroidota</taxon>
        <taxon>Flavobacteriia</taxon>
        <taxon>Flavobacteriales</taxon>
        <taxon>Flavobacteriaceae</taxon>
        <taxon>Maribacter</taxon>
    </lineage>
</organism>
<dbReference type="Gene3D" id="3.40.50.1860">
    <property type="match status" value="2"/>
</dbReference>
<comment type="similarity">
    <text evidence="1">Belongs to the aspartate/glutamate racemases family.</text>
</comment>
<comment type="caution">
    <text evidence="3">The sequence shown here is derived from an EMBL/GenBank/DDBJ whole genome shotgun (WGS) entry which is preliminary data.</text>
</comment>
<dbReference type="PANTHER" id="PTHR21198">
    <property type="entry name" value="GLUTAMATE RACEMASE"/>
    <property type="match status" value="1"/>
</dbReference>
<gene>
    <name evidence="3" type="ORF">ACFQZJ_11685</name>
</gene>
<dbReference type="InterPro" id="IPR015942">
    <property type="entry name" value="Asp/Glu/hydantoin_racemase"/>
</dbReference>
<reference evidence="4" key="1">
    <citation type="journal article" date="2019" name="Int. J. Syst. Evol. Microbiol.">
        <title>The Global Catalogue of Microorganisms (GCM) 10K type strain sequencing project: providing services to taxonomists for standard genome sequencing and annotation.</title>
        <authorList>
            <consortium name="The Broad Institute Genomics Platform"/>
            <consortium name="The Broad Institute Genome Sequencing Center for Infectious Disease"/>
            <person name="Wu L."/>
            <person name="Ma J."/>
        </authorList>
    </citation>
    <scope>NUCLEOTIDE SEQUENCE [LARGE SCALE GENOMIC DNA]</scope>
    <source>
        <strain evidence="4">CCUG 61948</strain>
    </source>
</reference>
<evidence type="ECO:0000313" key="4">
    <source>
        <dbReference type="Proteomes" id="UP001597012"/>
    </source>
</evidence>
<protein>
    <submittedName>
        <fullName evidence="3">Aspartate/glutamate racemase family protein</fullName>
    </submittedName>
</protein>
<dbReference type="EMBL" id="JBHTHY010000007">
    <property type="protein sequence ID" value="MFD0798123.1"/>
    <property type="molecule type" value="Genomic_DNA"/>
</dbReference>
<keyword evidence="4" id="KW-1185">Reference proteome</keyword>
<evidence type="ECO:0000256" key="2">
    <source>
        <dbReference type="ARBA" id="ARBA00023235"/>
    </source>
</evidence>
<name>A0ABW3B473_9FLAO</name>
<dbReference type="InterPro" id="IPR004380">
    <property type="entry name" value="Asp_race"/>
</dbReference>
<accession>A0ABW3B473</accession>
<proteinExistence type="inferred from homology"/>
<dbReference type="SUPFAM" id="SSF53681">
    <property type="entry name" value="Aspartate/glutamate racemase"/>
    <property type="match status" value="2"/>
</dbReference>
<evidence type="ECO:0000256" key="1">
    <source>
        <dbReference type="ARBA" id="ARBA00007847"/>
    </source>
</evidence>